<feature type="transmembrane region" description="Helical" evidence="4">
    <location>
        <begin position="95"/>
        <end position="114"/>
    </location>
</feature>
<dbReference type="InterPro" id="IPR036259">
    <property type="entry name" value="MFS_trans_sf"/>
</dbReference>
<evidence type="ECO:0000256" key="2">
    <source>
        <dbReference type="ARBA" id="ARBA00006727"/>
    </source>
</evidence>
<keyword evidence="6" id="KW-1185">Reference proteome</keyword>
<protein>
    <recommendedName>
        <fullName evidence="7">Major facilitator superfamily (MFS) profile domain-containing protein</fullName>
    </recommendedName>
</protein>
<comment type="caution">
    <text evidence="5">The sequence shown here is derived from an EMBL/GenBank/DDBJ whole genome shotgun (WGS) entry which is preliminary data.</text>
</comment>
<feature type="transmembrane region" description="Helical" evidence="4">
    <location>
        <begin position="385"/>
        <end position="406"/>
    </location>
</feature>
<dbReference type="GO" id="GO:0022857">
    <property type="term" value="F:transmembrane transporter activity"/>
    <property type="evidence" value="ECO:0007669"/>
    <property type="project" value="InterPro"/>
</dbReference>
<evidence type="ECO:0000313" key="5">
    <source>
        <dbReference type="EMBL" id="KPM43135.1"/>
    </source>
</evidence>
<keyword evidence="4" id="KW-1133">Transmembrane helix</keyword>
<reference evidence="5 6" key="1">
    <citation type="submission" date="2015-09" db="EMBL/GenBank/DDBJ databases">
        <title>Draft genome of a European isolate of the apple canker pathogen Neonectria ditissima.</title>
        <authorList>
            <person name="Gomez-Cortecero A."/>
            <person name="Harrison R.J."/>
            <person name="Armitage A.D."/>
        </authorList>
    </citation>
    <scope>NUCLEOTIDE SEQUENCE [LARGE SCALE GENOMIC DNA]</scope>
    <source>
        <strain evidence="5 6">R09/05</strain>
    </source>
</reference>
<keyword evidence="4" id="KW-0472">Membrane</keyword>
<feature type="transmembrane region" description="Helical" evidence="4">
    <location>
        <begin position="254"/>
        <end position="275"/>
    </location>
</feature>
<feature type="transmembrane region" description="Helical" evidence="4">
    <location>
        <begin position="348"/>
        <end position="373"/>
    </location>
</feature>
<organism evidence="5 6">
    <name type="scientific">Neonectria ditissima</name>
    <dbReference type="NCBI Taxonomy" id="78410"/>
    <lineage>
        <taxon>Eukaryota</taxon>
        <taxon>Fungi</taxon>
        <taxon>Dikarya</taxon>
        <taxon>Ascomycota</taxon>
        <taxon>Pezizomycotina</taxon>
        <taxon>Sordariomycetes</taxon>
        <taxon>Hypocreomycetidae</taxon>
        <taxon>Hypocreales</taxon>
        <taxon>Nectriaceae</taxon>
        <taxon>Neonectria</taxon>
    </lineage>
</organism>
<evidence type="ECO:0000256" key="1">
    <source>
        <dbReference type="ARBA" id="ARBA00004141"/>
    </source>
</evidence>
<evidence type="ECO:0000256" key="3">
    <source>
        <dbReference type="ARBA" id="ARBA00023180"/>
    </source>
</evidence>
<dbReference type="InterPro" id="IPR050327">
    <property type="entry name" value="Proton-linked_MCT"/>
</dbReference>
<dbReference type="GO" id="GO:0016020">
    <property type="term" value="C:membrane"/>
    <property type="evidence" value="ECO:0007669"/>
    <property type="project" value="UniProtKB-SubCell"/>
</dbReference>
<evidence type="ECO:0000256" key="4">
    <source>
        <dbReference type="SAM" id="Phobius"/>
    </source>
</evidence>
<name>A0A0P7BI23_9HYPO</name>
<feature type="transmembrane region" description="Helical" evidence="4">
    <location>
        <begin position="295"/>
        <end position="312"/>
    </location>
</feature>
<dbReference type="InterPro" id="IPR011701">
    <property type="entry name" value="MFS"/>
</dbReference>
<dbReference type="Gene3D" id="1.20.1250.20">
    <property type="entry name" value="MFS general substrate transporter like domains"/>
    <property type="match status" value="1"/>
</dbReference>
<feature type="transmembrane region" description="Helical" evidence="4">
    <location>
        <begin position="126"/>
        <end position="144"/>
    </location>
</feature>
<feature type="transmembrane region" description="Helical" evidence="4">
    <location>
        <begin position="213"/>
        <end position="233"/>
    </location>
</feature>
<dbReference type="OrthoDB" id="5212574at2759"/>
<gene>
    <name evidence="5" type="ORF">AK830_g3388</name>
</gene>
<dbReference type="Pfam" id="PF07690">
    <property type="entry name" value="MFS_1"/>
    <property type="match status" value="1"/>
</dbReference>
<dbReference type="PANTHER" id="PTHR11360:SF130">
    <property type="entry name" value="MAJOR FACILITATOR SUPERFAMILY (MFS) PROFILE DOMAIN-CONTAINING PROTEIN-RELATED"/>
    <property type="match status" value="1"/>
</dbReference>
<dbReference type="AlphaFoldDB" id="A0A0P7BI23"/>
<evidence type="ECO:0008006" key="7">
    <source>
        <dbReference type="Google" id="ProtNLM"/>
    </source>
</evidence>
<dbReference type="EMBL" id="LKCW01000037">
    <property type="protein sequence ID" value="KPM43135.1"/>
    <property type="molecule type" value="Genomic_DNA"/>
</dbReference>
<feature type="transmembrane region" description="Helical" evidence="4">
    <location>
        <begin position="150"/>
        <end position="175"/>
    </location>
</feature>
<dbReference type="SUPFAM" id="SSF103473">
    <property type="entry name" value="MFS general substrate transporter"/>
    <property type="match status" value="1"/>
</dbReference>
<keyword evidence="3" id="KW-0325">Glycoprotein</keyword>
<evidence type="ECO:0000313" key="6">
    <source>
        <dbReference type="Proteomes" id="UP000050424"/>
    </source>
</evidence>
<accession>A0A0P7BI23</accession>
<proteinExistence type="inferred from homology"/>
<dbReference type="Proteomes" id="UP000050424">
    <property type="component" value="Unassembled WGS sequence"/>
</dbReference>
<keyword evidence="4" id="KW-0812">Transmembrane</keyword>
<comment type="similarity">
    <text evidence="2">Belongs to the major facilitator superfamily. Monocarboxylate porter (TC 2.A.1.13) family.</text>
</comment>
<feature type="transmembrane region" description="Helical" evidence="4">
    <location>
        <begin position="324"/>
        <end position="342"/>
    </location>
</feature>
<dbReference type="PANTHER" id="PTHR11360">
    <property type="entry name" value="MONOCARBOXYLATE TRANSPORTER"/>
    <property type="match status" value="1"/>
</dbReference>
<sequence length="415" mass="44879">MADSSDNEYQARTIPMESKGSISQDEEQGVFVTTCPDTTRCVAESVGPPPDGGWQAWVCALCGHFLFMNTWGFINSFGVFQTYYTTFLDRPPSDVSWIGSIQVFLSFFVGAFTGRFTDCGFLRQTLICGTTLVTLGIFTASVSTQYWQMVLSQGVCCGLGSGCLVTPAVSVVSTYFSKKRSLAIGFATCGSVTGGLVFSSMGRQLIPSVGVGWALRAIGFVQLATLLFVVTFMKSRLPPRKADSLVEWAAFKELEYTFFAAGMLFNFWAVFFGFFYLASYSRDVIDPSFSYEESLNLLLILNGVGVLGRMVLNHFADTAGPLNLMIPVCLTAGIALFTWIMVHTPGGLYAWTVVYGIIAGSILSLFPAGLASLTTDLSKRGARMGMNFTVVSFATLTGNPIAGAIITSNDEEDAE</sequence>
<feature type="transmembrane region" description="Helical" evidence="4">
    <location>
        <begin position="182"/>
        <end position="201"/>
    </location>
</feature>
<comment type="subcellular location">
    <subcellularLocation>
        <location evidence="1">Membrane</location>
        <topology evidence="1">Multi-pass membrane protein</topology>
    </subcellularLocation>
</comment>